<keyword evidence="2" id="KW-1185">Reference proteome</keyword>
<dbReference type="EMBL" id="JABKKE010000051">
    <property type="protein sequence ID" value="NPE15414.1"/>
    <property type="molecule type" value="Genomic_DNA"/>
</dbReference>
<reference evidence="1 2" key="1">
    <citation type="submission" date="2020-05" db="EMBL/GenBank/DDBJ databases">
        <title>Distinct polysaccharide utilization as determinants for interspecies competition between intestinal Prevotella spp.</title>
        <authorList>
            <person name="Galvez E.J.C."/>
            <person name="Iljazovic A."/>
            <person name="Strowig T."/>
        </authorList>
    </citation>
    <scope>NUCLEOTIDE SEQUENCE [LARGE SCALE GENOMIC DNA]</scope>
    <source>
        <strain evidence="1 2">PROD</strain>
    </source>
</reference>
<comment type="caution">
    <text evidence="1">The sequence shown here is derived from an EMBL/GenBank/DDBJ whole genome shotgun (WGS) entry which is preliminary data.</text>
</comment>
<feature type="non-terminal residue" evidence="1">
    <location>
        <position position="1"/>
    </location>
</feature>
<evidence type="ECO:0000313" key="1">
    <source>
        <dbReference type="EMBL" id="NPE15414.1"/>
    </source>
</evidence>
<gene>
    <name evidence="1" type="ORF">HPS55_13985</name>
</gene>
<organism evidence="1 2">
    <name type="scientific">Xylanibacter rodentium</name>
    <dbReference type="NCBI Taxonomy" id="2736289"/>
    <lineage>
        <taxon>Bacteria</taxon>
        <taxon>Pseudomonadati</taxon>
        <taxon>Bacteroidota</taxon>
        <taxon>Bacteroidia</taxon>
        <taxon>Bacteroidales</taxon>
        <taxon>Prevotellaceae</taxon>
        <taxon>Xylanibacter</taxon>
    </lineage>
</organism>
<name>A0ABX2AXK9_9BACT</name>
<sequence>IGKKEAARALAVFGVKKSSVMANDEIEISYEMGRLNKNTKNSPAEWRSDVWWIDPAIKFLVKNKTSRILYVDLGTTFFIRLGETICFYTPSSTTTSHGKSGGAGVNLGAVTGALGIGGVAGNLANGVNVGGGTTSSTTSTTYSQRIVAVPPMSSIELTPQYLFGNERKTICHGAEYELEFSNYSYIFSPVFYFLKKQGGTMLVGDHYKYSEESSPIQMNFMLSYGTEESCASTKTLASHYFLKDLVGRKTYNGHLNTDNIPFTLVRIVDKGSKAAFPKQ</sequence>
<dbReference type="GeneID" id="82158875"/>
<protein>
    <submittedName>
        <fullName evidence="1">Uncharacterized protein</fullName>
    </submittedName>
</protein>
<evidence type="ECO:0000313" key="2">
    <source>
        <dbReference type="Proteomes" id="UP001193734"/>
    </source>
</evidence>
<accession>A0ABX2AXK9</accession>
<proteinExistence type="predicted"/>
<dbReference type="RefSeq" id="WP_172325097.1">
    <property type="nucleotide sequence ID" value="NZ_CATJRD010000174.1"/>
</dbReference>
<dbReference type="Proteomes" id="UP001193734">
    <property type="component" value="Unassembled WGS sequence"/>
</dbReference>